<reference evidence="3 4" key="1">
    <citation type="journal article" date="2020" name="ISME J.">
        <title>Uncovering the hidden diversity of litter-decomposition mechanisms in mushroom-forming fungi.</title>
        <authorList>
            <person name="Floudas D."/>
            <person name="Bentzer J."/>
            <person name="Ahren D."/>
            <person name="Johansson T."/>
            <person name="Persson P."/>
            <person name="Tunlid A."/>
        </authorList>
    </citation>
    <scope>NUCLEOTIDE SEQUENCE [LARGE SCALE GENOMIC DNA]</scope>
    <source>
        <strain evidence="3 4">CBS 406.79</strain>
    </source>
</reference>
<keyword evidence="1" id="KW-0472">Membrane</keyword>
<organism evidence="3 4">
    <name type="scientific">Collybiopsis confluens</name>
    <dbReference type="NCBI Taxonomy" id="2823264"/>
    <lineage>
        <taxon>Eukaryota</taxon>
        <taxon>Fungi</taxon>
        <taxon>Dikarya</taxon>
        <taxon>Basidiomycota</taxon>
        <taxon>Agaricomycotina</taxon>
        <taxon>Agaricomycetes</taxon>
        <taxon>Agaricomycetidae</taxon>
        <taxon>Agaricales</taxon>
        <taxon>Marasmiineae</taxon>
        <taxon>Omphalotaceae</taxon>
        <taxon>Collybiopsis</taxon>
    </lineage>
</organism>
<sequence length="274" mass="30066">MTMIFGLAVLTFFASIAVYVSASTIQAGASCSTTRDHLDPNTHKFVSDCSDTAYCSGSSNGTCVPRKCRRDIFPFGYSFLDEIPPLCPAGTFCPDEGDGCRAQGTVGDACQMNRDEQCARAANWQDFAGDGNSYGSICLNSACMFANATLGSPCVIDNTTYRFDDTSTLTVVRDNCRSPQYYCGQKDCEQSKAVGSSCSIDQECEQRNCVSGTCSEPPETPLRVTTAQYVITATCIIGAMVSIGSLMTLIHKRHRLKRYRELRDYYQEQLRYVM</sequence>
<dbReference type="OrthoDB" id="195231at2759"/>
<evidence type="ECO:0000313" key="4">
    <source>
        <dbReference type="Proteomes" id="UP000518752"/>
    </source>
</evidence>
<feature type="chain" id="PRO_5034064352" evidence="2">
    <location>
        <begin position="23"/>
        <end position="274"/>
    </location>
</feature>
<gene>
    <name evidence="3" type="ORF">D9757_002675</name>
</gene>
<protein>
    <submittedName>
        <fullName evidence="3">Uncharacterized protein</fullName>
    </submittedName>
</protein>
<evidence type="ECO:0000256" key="2">
    <source>
        <dbReference type="SAM" id="SignalP"/>
    </source>
</evidence>
<dbReference type="Proteomes" id="UP000518752">
    <property type="component" value="Unassembled WGS sequence"/>
</dbReference>
<accession>A0A8H5HWY5</accession>
<feature type="signal peptide" evidence="2">
    <location>
        <begin position="1"/>
        <end position="22"/>
    </location>
</feature>
<keyword evidence="1" id="KW-0812">Transmembrane</keyword>
<dbReference type="EMBL" id="JAACJN010000014">
    <property type="protein sequence ID" value="KAF5390690.1"/>
    <property type="molecule type" value="Genomic_DNA"/>
</dbReference>
<proteinExistence type="predicted"/>
<comment type="caution">
    <text evidence="3">The sequence shown here is derived from an EMBL/GenBank/DDBJ whole genome shotgun (WGS) entry which is preliminary data.</text>
</comment>
<evidence type="ECO:0000313" key="3">
    <source>
        <dbReference type="EMBL" id="KAF5390690.1"/>
    </source>
</evidence>
<keyword evidence="4" id="KW-1185">Reference proteome</keyword>
<name>A0A8H5HWY5_9AGAR</name>
<evidence type="ECO:0000256" key="1">
    <source>
        <dbReference type="SAM" id="Phobius"/>
    </source>
</evidence>
<dbReference type="AlphaFoldDB" id="A0A8H5HWY5"/>
<keyword evidence="2" id="KW-0732">Signal</keyword>
<feature type="transmembrane region" description="Helical" evidence="1">
    <location>
        <begin position="229"/>
        <end position="250"/>
    </location>
</feature>
<keyword evidence="1" id="KW-1133">Transmembrane helix</keyword>